<evidence type="ECO:0000313" key="2">
    <source>
        <dbReference type="EMBL" id="KAG8491049.1"/>
    </source>
</evidence>
<gene>
    <name evidence="2" type="ORF">CXB51_014201</name>
</gene>
<feature type="region of interest" description="Disordered" evidence="1">
    <location>
        <begin position="105"/>
        <end position="124"/>
    </location>
</feature>
<accession>A0A8J6D087</accession>
<dbReference type="AlphaFoldDB" id="A0A8J6D087"/>
<organism evidence="2 3">
    <name type="scientific">Gossypium anomalum</name>
    <dbReference type="NCBI Taxonomy" id="47600"/>
    <lineage>
        <taxon>Eukaryota</taxon>
        <taxon>Viridiplantae</taxon>
        <taxon>Streptophyta</taxon>
        <taxon>Embryophyta</taxon>
        <taxon>Tracheophyta</taxon>
        <taxon>Spermatophyta</taxon>
        <taxon>Magnoliopsida</taxon>
        <taxon>eudicotyledons</taxon>
        <taxon>Gunneridae</taxon>
        <taxon>Pentapetalae</taxon>
        <taxon>rosids</taxon>
        <taxon>malvids</taxon>
        <taxon>Malvales</taxon>
        <taxon>Malvaceae</taxon>
        <taxon>Malvoideae</taxon>
        <taxon>Gossypium</taxon>
    </lineage>
</organism>
<keyword evidence="3" id="KW-1185">Reference proteome</keyword>
<dbReference type="OrthoDB" id="1751334at2759"/>
<dbReference type="Proteomes" id="UP000701853">
    <property type="component" value="Chromosome 6"/>
</dbReference>
<protein>
    <submittedName>
        <fullName evidence="2">Uncharacterized protein</fullName>
    </submittedName>
</protein>
<evidence type="ECO:0000313" key="3">
    <source>
        <dbReference type="Proteomes" id="UP000701853"/>
    </source>
</evidence>
<reference evidence="2 3" key="1">
    <citation type="journal article" date="2021" name="bioRxiv">
        <title>The Gossypium anomalum genome as a resource for cotton improvement and evolutionary analysis of hybrid incompatibility.</title>
        <authorList>
            <person name="Grover C.E."/>
            <person name="Yuan D."/>
            <person name="Arick M.A."/>
            <person name="Miller E.R."/>
            <person name="Hu G."/>
            <person name="Peterson D.G."/>
            <person name="Wendel J.F."/>
            <person name="Udall J.A."/>
        </authorList>
    </citation>
    <scope>NUCLEOTIDE SEQUENCE [LARGE SCALE GENOMIC DNA]</scope>
    <source>
        <strain evidence="2">JFW-Udall</strain>
        <tissue evidence="2">Leaf</tissue>
    </source>
</reference>
<sequence length="155" mass="17617">MCGTEQSQNRRLPITTAIMGMVSLSIFTSSSRPPIYIFTHNEFQWTPYEDPTIRAIIPDELFQNPNVWHVKVPLVNYATVEIYQLDRDPWQAIFIVERGEATTNSCPKGTTGPFKSKKKGRRRKPINNTHTIIRPNSSADDSHITAFSDYAKCAS</sequence>
<name>A0A8J6D087_9ROSI</name>
<feature type="compositionally biased region" description="Basic residues" evidence="1">
    <location>
        <begin position="115"/>
        <end position="124"/>
    </location>
</feature>
<evidence type="ECO:0000256" key="1">
    <source>
        <dbReference type="SAM" id="MobiDB-lite"/>
    </source>
</evidence>
<proteinExistence type="predicted"/>
<dbReference type="EMBL" id="JAHUZN010000006">
    <property type="protein sequence ID" value="KAG8491049.1"/>
    <property type="molecule type" value="Genomic_DNA"/>
</dbReference>
<comment type="caution">
    <text evidence="2">The sequence shown here is derived from an EMBL/GenBank/DDBJ whole genome shotgun (WGS) entry which is preliminary data.</text>
</comment>